<comment type="caution">
    <text evidence="5">The sequence shown here is derived from an EMBL/GenBank/DDBJ whole genome shotgun (WGS) entry which is preliminary data.</text>
</comment>
<organism evidence="5 6">
    <name type="scientific">Candida viswanathii</name>
    <dbReference type="NCBI Taxonomy" id="5486"/>
    <lineage>
        <taxon>Eukaryota</taxon>
        <taxon>Fungi</taxon>
        <taxon>Dikarya</taxon>
        <taxon>Ascomycota</taxon>
        <taxon>Saccharomycotina</taxon>
        <taxon>Pichiomycetes</taxon>
        <taxon>Debaryomycetaceae</taxon>
        <taxon>Candida/Lodderomyces clade</taxon>
        <taxon>Candida</taxon>
    </lineage>
</organism>
<feature type="compositionally biased region" description="Acidic residues" evidence="3">
    <location>
        <begin position="684"/>
        <end position="702"/>
    </location>
</feature>
<keyword evidence="4" id="KW-0732">Signal</keyword>
<evidence type="ECO:0000256" key="3">
    <source>
        <dbReference type="SAM" id="MobiDB-lite"/>
    </source>
</evidence>
<dbReference type="PANTHER" id="PTHR10340:SF27">
    <property type="entry name" value="ACL091CP"/>
    <property type="match status" value="1"/>
</dbReference>
<feature type="region of interest" description="Disordered" evidence="3">
    <location>
        <begin position="671"/>
        <end position="720"/>
    </location>
</feature>
<accession>A0A367YGM6</accession>
<dbReference type="GO" id="GO:0008081">
    <property type="term" value="F:phosphoric diester hydrolase activity"/>
    <property type="evidence" value="ECO:0007669"/>
    <property type="project" value="TreeGrafter"/>
</dbReference>
<dbReference type="STRING" id="5486.A0A367YGM6"/>
<name>A0A367YGM6_9ASCO</name>
<evidence type="ECO:0000256" key="2">
    <source>
        <dbReference type="ARBA" id="ARBA00023180"/>
    </source>
</evidence>
<proteinExistence type="predicted"/>
<dbReference type="SUPFAM" id="SSF56300">
    <property type="entry name" value="Metallo-dependent phosphatases"/>
    <property type="match status" value="1"/>
</dbReference>
<dbReference type="InterPro" id="IPR029052">
    <property type="entry name" value="Metallo-depent_PP-like"/>
</dbReference>
<protein>
    <submittedName>
        <fullName evidence="5">Sphingomyelin phosphodiesterase 2</fullName>
    </submittedName>
</protein>
<feature type="signal peptide" evidence="4">
    <location>
        <begin position="1"/>
        <end position="16"/>
    </location>
</feature>
<dbReference type="EMBL" id="QLNQ01000021">
    <property type="protein sequence ID" value="RCK65033.1"/>
    <property type="molecule type" value="Genomic_DNA"/>
</dbReference>
<evidence type="ECO:0000313" key="5">
    <source>
        <dbReference type="EMBL" id="RCK65033.1"/>
    </source>
</evidence>
<evidence type="ECO:0000256" key="1">
    <source>
        <dbReference type="ARBA" id="ARBA00022801"/>
    </source>
</evidence>
<dbReference type="OrthoDB" id="282973at2759"/>
<evidence type="ECO:0000256" key="4">
    <source>
        <dbReference type="SAM" id="SignalP"/>
    </source>
</evidence>
<dbReference type="InterPro" id="IPR041805">
    <property type="entry name" value="ASMase/PPN1_MPP"/>
</dbReference>
<keyword evidence="6" id="KW-1185">Reference proteome</keyword>
<feature type="chain" id="PRO_5016793221" evidence="4">
    <location>
        <begin position="17"/>
        <end position="734"/>
    </location>
</feature>
<keyword evidence="2" id="KW-0325">Glycoprotein</keyword>
<dbReference type="AlphaFoldDB" id="A0A367YGM6"/>
<keyword evidence="1" id="KW-0378">Hydrolase</keyword>
<sequence length="734" mass="84854">MIKFIIVFCLIQSINPHFINYYPPTELAISDDEIVNRAVSELHNIDAATDLNECLTCKARLEVAKFIALTRPDLVPQIFSTWCIESGNDEIQCHMNYGYPSEDYCTMGNDFTKMVSLMNPSGLDGDYFCYYHDKNCAILPETPLVDMSRLWPPQPKHYSAPDDCGKSFHVLHLSDINLQPDYKMFAEANCTQSLCCSPHCRNLETSPPSGAYEDYSGYYDSSYSKNHFEKGRFMDTSKIRKPTWSPARQFGEYTCDTPTLLLNSTLQCIRDMHQNHLSFDFAIFTGGTVDHSDRSFMSKDKNIESQESSYRILKHYLDNVDVIPTFGTRDTFPMNQLPQKNLTENSNSYQWQFDFLADLWLELGWIDHDVSKQIRYNQVGYSMITQRGLKIISLNSNVWNVKNFYSFWEVLKIDSFGIWKFLIQELLDCEKNHQRAWIIAHLPPSHESLPLPTRVFAQIIARFSPRVIAAIFFGNIQVDTFMVQYGADGTDTRDLENAINHALVGPLISPYLGVNPAWRYYAIDLQSFNVVNSFTYYTKLENTFHNDGAEPSWEFGYSARDVYDPEQMWPMDWSLNTEFWHHVSEKIKTIPEFDLLYQRLETRWFASGQLNDDGYCKVTSFTLEARKQCMITDDQDDYVEPKQPNDYVPFIHVGSGTEYIEKELAYPLSSLTSEPSGNCTDKFDETEDDFEEELPDPPEADEKENLTQIEPPRQKVIGKSLGLRSRNHIRIAQL</sequence>
<gene>
    <name evidence="5" type="primary">asm-2_0</name>
    <name evidence="5" type="ORF">Cantr_00954</name>
</gene>
<dbReference type="CDD" id="cd00842">
    <property type="entry name" value="MPP_ASMase"/>
    <property type="match status" value="1"/>
</dbReference>
<reference evidence="5 6" key="1">
    <citation type="submission" date="2018-06" db="EMBL/GenBank/DDBJ databases">
        <title>Whole genome sequencing of Candida tropicalis (genome annotated by CSBL at Korea University).</title>
        <authorList>
            <person name="Ahn J."/>
        </authorList>
    </citation>
    <scope>NUCLEOTIDE SEQUENCE [LARGE SCALE GENOMIC DNA]</scope>
    <source>
        <strain evidence="5 6">ATCC 20962</strain>
    </source>
</reference>
<evidence type="ECO:0000313" key="6">
    <source>
        <dbReference type="Proteomes" id="UP000253472"/>
    </source>
</evidence>
<dbReference type="PANTHER" id="PTHR10340">
    <property type="entry name" value="SPHINGOMYELIN PHOSPHODIESTERASE"/>
    <property type="match status" value="1"/>
</dbReference>
<dbReference type="Proteomes" id="UP000253472">
    <property type="component" value="Unassembled WGS sequence"/>
</dbReference>